<dbReference type="InterPro" id="IPR043151">
    <property type="entry name" value="BAH_sf"/>
</dbReference>
<feature type="compositionally biased region" description="Low complexity" evidence="9">
    <location>
        <begin position="769"/>
        <end position="779"/>
    </location>
</feature>
<keyword evidence="3" id="KW-0156">Chromatin regulator</keyword>
<keyword evidence="2" id="KW-0677">Repeat</keyword>
<dbReference type="PRINTS" id="PR00503">
    <property type="entry name" value="BROMODOMAIN"/>
</dbReference>
<reference evidence="12 13" key="1">
    <citation type="journal article" date="2024" name="IMA Fungus">
        <title>IMA Genome - F19 : A genome assembly and annotation guide to empower mycologists, including annotated draft genome sequences of Ceratocystis pirilliformis, Diaporthe australafricana, Fusarium ophioides, Paecilomyces lecythidis, and Sporothrix stenoceras.</title>
        <authorList>
            <person name="Aylward J."/>
            <person name="Wilson A.M."/>
            <person name="Visagie C.M."/>
            <person name="Spraker J."/>
            <person name="Barnes I."/>
            <person name="Buitendag C."/>
            <person name="Ceriani C."/>
            <person name="Del Mar Angel L."/>
            <person name="du Plessis D."/>
            <person name="Fuchs T."/>
            <person name="Gasser K."/>
            <person name="Kramer D."/>
            <person name="Li W."/>
            <person name="Munsamy K."/>
            <person name="Piso A."/>
            <person name="Price J.L."/>
            <person name="Sonnekus B."/>
            <person name="Thomas C."/>
            <person name="van der Nest A."/>
            <person name="van Dijk A."/>
            <person name="van Heerden A."/>
            <person name="van Vuuren N."/>
            <person name="Yilmaz N."/>
            <person name="Duong T.A."/>
            <person name="van der Merwe N.A."/>
            <person name="Wingfield M.J."/>
            <person name="Wingfield B.D."/>
        </authorList>
    </citation>
    <scope>NUCLEOTIDE SEQUENCE [LARGE SCALE GENOMIC DNA]</scope>
    <source>
        <strain evidence="12 13">CMW 12675</strain>
    </source>
</reference>
<evidence type="ECO:0000256" key="2">
    <source>
        <dbReference type="ARBA" id="ARBA00022737"/>
    </source>
</evidence>
<dbReference type="Pfam" id="PF00439">
    <property type="entry name" value="Bromodomain"/>
    <property type="match status" value="2"/>
</dbReference>
<feature type="region of interest" description="Disordered" evidence="9">
    <location>
        <begin position="860"/>
        <end position="903"/>
    </location>
</feature>
<dbReference type="CDD" id="cd04717">
    <property type="entry name" value="BAH_polybromo"/>
    <property type="match status" value="1"/>
</dbReference>
<evidence type="ECO:0000313" key="13">
    <source>
        <dbReference type="Proteomes" id="UP001583280"/>
    </source>
</evidence>
<evidence type="ECO:0000256" key="9">
    <source>
        <dbReference type="SAM" id="MobiDB-lite"/>
    </source>
</evidence>
<dbReference type="PANTHER" id="PTHR16062:SF21">
    <property type="entry name" value="CHROMATIN STRUCTURE-REMODELING COMPLEX SUBUNIT RSC1-RELATED"/>
    <property type="match status" value="1"/>
</dbReference>
<dbReference type="PROSITE" id="PS50014">
    <property type="entry name" value="BROMODOMAIN_2"/>
    <property type="match status" value="2"/>
</dbReference>
<dbReference type="CDD" id="cd04369">
    <property type="entry name" value="Bromodomain"/>
    <property type="match status" value="1"/>
</dbReference>
<feature type="compositionally biased region" description="Polar residues" evidence="9">
    <location>
        <begin position="597"/>
        <end position="617"/>
    </location>
</feature>
<evidence type="ECO:0000256" key="8">
    <source>
        <dbReference type="PROSITE-ProRule" id="PRU00035"/>
    </source>
</evidence>
<dbReference type="SMART" id="SM00297">
    <property type="entry name" value="BROMO"/>
    <property type="match status" value="2"/>
</dbReference>
<feature type="compositionally biased region" description="Pro residues" evidence="9">
    <location>
        <begin position="758"/>
        <end position="768"/>
    </location>
</feature>
<evidence type="ECO:0000256" key="7">
    <source>
        <dbReference type="ARBA" id="ARBA00023242"/>
    </source>
</evidence>
<evidence type="ECO:0000259" key="11">
    <source>
        <dbReference type="PROSITE" id="PS51038"/>
    </source>
</evidence>
<proteinExistence type="predicted"/>
<feature type="domain" description="BAH" evidence="11">
    <location>
        <begin position="394"/>
        <end position="513"/>
    </location>
</feature>
<feature type="compositionally biased region" description="Acidic residues" evidence="9">
    <location>
        <begin position="222"/>
        <end position="236"/>
    </location>
</feature>
<feature type="region of interest" description="Disordered" evidence="9">
    <location>
        <begin position="204"/>
        <end position="260"/>
    </location>
</feature>
<feature type="region of interest" description="Disordered" evidence="9">
    <location>
        <begin position="723"/>
        <end position="781"/>
    </location>
</feature>
<evidence type="ECO:0000256" key="6">
    <source>
        <dbReference type="ARBA" id="ARBA00023163"/>
    </source>
</evidence>
<dbReference type="Pfam" id="PF01426">
    <property type="entry name" value="BAH"/>
    <property type="match status" value="1"/>
</dbReference>
<dbReference type="Proteomes" id="UP001583280">
    <property type="component" value="Unassembled WGS sequence"/>
</dbReference>
<dbReference type="Gene3D" id="1.20.920.10">
    <property type="entry name" value="Bromodomain-like"/>
    <property type="match status" value="2"/>
</dbReference>
<feature type="region of interest" description="Disordered" evidence="9">
    <location>
        <begin position="555"/>
        <end position="649"/>
    </location>
</feature>
<feature type="domain" description="Bromo" evidence="10">
    <location>
        <begin position="282"/>
        <end position="352"/>
    </location>
</feature>
<comment type="caution">
    <text evidence="12">The sequence shown here is derived from an EMBL/GenBank/DDBJ whole genome shotgun (WGS) entry which is preliminary data.</text>
</comment>
<evidence type="ECO:0000256" key="4">
    <source>
        <dbReference type="ARBA" id="ARBA00023015"/>
    </source>
</evidence>
<accession>A0ABR3YNX6</accession>
<keyword evidence="4" id="KW-0805">Transcription regulation</keyword>
<evidence type="ECO:0000256" key="1">
    <source>
        <dbReference type="ARBA" id="ARBA00004123"/>
    </source>
</evidence>
<evidence type="ECO:0000259" key="10">
    <source>
        <dbReference type="PROSITE" id="PS50014"/>
    </source>
</evidence>
<dbReference type="InterPro" id="IPR037382">
    <property type="entry name" value="Rsc/polybromo"/>
</dbReference>
<gene>
    <name evidence="12" type="ORF">Cpir12675_005725</name>
</gene>
<dbReference type="SUPFAM" id="SSF47370">
    <property type="entry name" value="Bromodomain"/>
    <property type="match status" value="2"/>
</dbReference>
<protein>
    <recommendedName>
        <fullName evidence="14">Chromatin structure-remodeling complex subunit RSC1</fullName>
    </recommendedName>
</protein>
<evidence type="ECO:0000256" key="5">
    <source>
        <dbReference type="ARBA" id="ARBA00023117"/>
    </source>
</evidence>
<feature type="compositionally biased region" description="Acidic residues" evidence="9">
    <location>
        <begin position="54"/>
        <end position="72"/>
    </location>
</feature>
<dbReference type="PANTHER" id="PTHR16062">
    <property type="entry name" value="SWI/SNF-RELATED"/>
    <property type="match status" value="1"/>
</dbReference>
<name>A0ABR3YNX6_9PEZI</name>
<dbReference type="SMART" id="SM00439">
    <property type="entry name" value="BAH"/>
    <property type="match status" value="1"/>
</dbReference>
<dbReference type="PROSITE" id="PS51038">
    <property type="entry name" value="BAH"/>
    <property type="match status" value="1"/>
</dbReference>
<feature type="compositionally biased region" description="Basic and acidic residues" evidence="9">
    <location>
        <begin position="878"/>
        <end position="895"/>
    </location>
</feature>
<dbReference type="EMBL" id="JAWDJO010000211">
    <property type="protein sequence ID" value="KAL1889603.1"/>
    <property type="molecule type" value="Genomic_DNA"/>
</dbReference>
<feature type="compositionally biased region" description="Basic and acidic residues" evidence="9">
    <location>
        <begin position="861"/>
        <end position="871"/>
    </location>
</feature>
<keyword evidence="6" id="KW-0804">Transcription</keyword>
<dbReference type="InterPro" id="IPR001025">
    <property type="entry name" value="BAH_dom"/>
</dbReference>
<evidence type="ECO:0000256" key="3">
    <source>
        <dbReference type="ARBA" id="ARBA00022853"/>
    </source>
</evidence>
<keyword evidence="5 8" id="KW-0103">Bromodomain</keyword>
<evidence type="ECO:0008006" key="14">
    <source>
        <dbReference type="Google" id="ProtNLM"/>
    </source>
</evidence>
<dbReference type="InterPro" id="IPR001487">
    <property type="entry name" value="Bromodomain"/>
</dbReference>
<dbReference type="Gene3D" id="2.30.30.490">
    <property type="match status" value="1"/>
</dbReference>
<sequence>MASTPGLAGDAPTASDPTSTDVAMKGAERPADVPSKILAHNAPPPNATANDNGSDVDADGGEDADGEVDDDANATGFDSAQSFKITQRNLLDVIHDTSAFLCDYKEEGEDEELAIGFQRIPNKRLLPSYFEVISTPIAFSTIRGKILKKQYTEFSQFVRDVAQICHNAQVFNRPSAGIFGAAVRLRELFISELNRMVEHGTIEAGDAKLPDLGELPSAEESSGGEEEEEEEEEESADEARVKRRKPNGETGKRRGRPPRVLTPTEARIIAIIKGIRRTEDSDGELLIEPFEKLPDRNTNPHYYQVIAQPICLEQIKRKAKRKKYRAVQDVLRDLTTMLTNSITYNEEGSEIHQAATKLLARVSELANEQTSKPDNSFLDDSGRLPLTEAMHNNATWRVGDWVHIHNPNEPTKPIVAQIFRMWMNNDKQTWINVCWYYRPEQTVHRYDKMFYPREVVKTGQFHVHRIEEIIDPCFVMFVGSYNRGRPRGLPADKIIYVCESRYNEEKFTFKKIKTWASCLPDEVRGKDYEIDFYPPGRTAMVKIISPITHLLPPDAKETDAMPKPNWGNPQAPPLIGAVHKRPRGSNESPPPLEPTISIPTQQPSPQNIPSTVYNSQAPIPPHGYHSSPAHLPMQMAPSNPGPPSQPPFMVAPGQQPVQYHGHSHPLAQPHPHPMTVQRPHQQPQPMMQPHFQPPMQHQMPPQMNSMSRPSSVSVPVSVPVPMPPAYQGIPGSQHPSRPMLPPNSTPNPGYQAQFLPQQFPPQMPPQSQPQPLQQQLPMQPRTPMPMAPAPVVAQSHPPPSRFEVYTLSDEANEKIPKSLSKNFHTDDQGRILFFATPPLARAHAGKSLHAAALGHSARYLSGREEWLEERERKRKARDKALKEKANKDRASRQAEVEEQTNQATDLTASIISKWCQANLQEASKMNASVHG</sequence>
<keyword evidence="13" id="KW-1185">Reference proteome</keyword>
<comment type="subcellular location">
    <subcellularLocation>
        <location evidence="1">Nucleus</location>
    </subcellularLocation>
</comment>
<keyword evidence="7" id="KW-0539">Nucleus</keyword>
<dbReference type="InterPro" id="IPR036427">
    <property type="entry name" value="Bromodomain-like_sf"/>
</dbReference>
<evidence type="ECO:0000313" key="12">
    <source>
        <dbReference type="EMBL" id="KAL1889603.1"/>
    </source>
</evidence>
<feature type="region of interest" description="Disordered" evidence="9">
    <location>
        <begin position="1"/>
        <end position="75"/>
    </location>
</feature>
<organism evidence="12 13">
    <name type="scientific">Ceratocystis pirilliformis</name>
    <dbReference type="NCBI Taxonomy" id="259994"/>
    <lineage>
        <taxon>Eukaryota</taxon>
        <taxon>Fungi</taxon>
        <taxon>Dikarya</taxon>
        <taxon>Ascomycota</taxon>
        <taxon>Pezizomycotina</taxon>
        <taxon>Sordariomycetes</taxon>
        <taxon>Hypocreomycetidae</taxon>
        <taxon>Microascales</taxon>
        <taxon>Ceratocystidaceae</taxon>
        <taxon>Ceratocystis</taxon>
    </lineage>
</organism>
<feature type="domain" description="Bromo" evidence="10">
    <location>
        <begin position="109"/>
        <end position="179"/>
    </location>
</feature>